<reference evidence="7" key="1">
    <citation type="journal article" date="2023" name="Science">
        <title>Genome structures resolve the early diversification of teleost fishes.</title>
        <authorList>
            <person name="Parey E."/>
            <person name="Louis A."/>
            <person name="Montfort J."/>
            <person name="Bouchez O."/>
            <person name="Roques C."/>
            <person name="Iampietro C."/>
            <person name="Lluch J."/>
            <person name="Castinel A."/>
            <person name="Donnadieu C."/>
            <person name="Desvignes T."/>
            <person name="Floi Bucao C."/>
            <person name="Jouanno E."/>
            <person name="Wen M."/>
            <person name="Mejri S."/>
            <person name="Dirks R."/>
            <person name="Jansen H."/>
            <person name="Henkel C."/>
            <person name="Chen W.J."/>
            <person name="Zahm M."/>
            <person name="Cabau C."/>
            <person name="Klopp C."/>
            <person name="Thompson A.W."/>
            <person name="Robinson-Rechavi M."/>
            <person name="Braasch I."/>
            <person name="Lecointre G."/>
            <person name="Bobe J."/>
            <person name="Postlethwait J.H."/>
            <person name="Berthelot C."/>
            <person name="Roest Crollius H."/>
            <person name="Guiguen Y."/>
        </authorList>
    </citation>
    <scope>NUCLEOTIDE SEQUENCE</scope>
    <source>
        <strain evidence="7">NC1722</strain>
    </source>
</reference>
<dbReference type="InterPro" id="IPR001841">
    <property type="entry name" value="Znf_RING"/>
</dbReference>
<dbReference type="GO" id="GO:0016567">
    <property type="term" value="P:protein ubiquitination"/>
    <property type="evidence" value="ECO:0007669"/>
    <property type="project" value="TreeGrafter"/>
</dbReference>
<dbReference type="GO" id="GO:0061630">
    <property type="term" value="F:ubiquitin protein ligase activity"/>
    <property type="evidence" value="ECO:0007669"/>
    <property type="project" value="TreeGrafter"/>
</dbReference>
<dbReference type="SMART" id="SM00184">
    <property type="entry name" value="RING"/>
    <property type="match status" value="1"/>
</dbReference>
<dbReference type="InterPro" id="IPR013083">
    <property type="entry name" value="Znf_RING/FYVE/PHD"/>
</dbReference>
<dbReference type="PANTHER" id="PTHR22791">
    <property type="entry name" value="RING-TYPE DOMAIN-CONTAINING PROTEIN"/>
    <property type="match status" value="1"/>
</dbReference>
<dbReference type="GO" id="GO:0008270">
    <property type="term" value="F:zinc ion binding"/>
    <property type="evidence" value="ECO:0007669"/>
    <property type="project" value="UniProtKB-KW"/>
</dbReference>
<evidence type="ECO:0000256" key="1">
    <source>
        <dbReference type="ARBA" id="ARBA00022723"/>
    </source>
</evidence>
<comment type="caution">
    <text evidence="7">The sequence shown here is derived from an EMBL/GenBank/DDBJ whole genome shotgun (WGS) entry which is preliminary data.</text>
</comment>
<evidence type="ECO:0000256" key="2">
    <source>
        <dbReference type="ARBA" id="ARBA00022771"/>
    </source>
</evidence>
<dbReference type="Gene3D" id="3.30.40.10">
    <property type="entry name" value="Zinc/RING finger domain, C3HC4 (zinc finger)"/>
    <property type="match status" value="1"/>
</dbReference>
<organism evidence="7 8">
    <name type="scientific">Aldrovandia affinis</name>
    <dbReference type="NCBI Taxonomy" id="143900"/>
    <lineage>
        <taxon>Eukaryota</taxon>
        <taxon>Metazoa</taxon>
        <taxon>Chordata</taxon>
        <taxon>Craniata</taxon>
        <taxon>Vertebrata</taxon>
        <taxon>Euteleostomi</taxon>
        <taxon>Actinopterygii</taxon>
        <taxon>Neopterygii</taxon>
        <taxon>Teleostei</taxon>
        <taxon>Notacanthiformes</taxon>
        <taxon>Halosauridae</taxon>
        <taxon>Aldrovandia</taxon>
    </lineage>
</organism>
<dbReference type="SUPFAM" id="SSF57850">
    <property type="entry name" value="RING/U-box"/>
    <property type="match status" value="1"/>
</dbReference>
<evidence type="ECO:0000313" key="7">
    <source>
        <dbReference type="EMBL" id="KAJ8389616.1"/>
    </source>
</evidence>
<evidence type="ECO:0000256" key="3">
    <source>
        <dbReference type="ARBA" id="ARBA00022833"/>
    </source>
</evidence>
<keyword evidence="1" id="KW-0479">Metal-binding</keyword>
<dbReference type="PANTHER" id="PTHR22791:SF31">
    <property type="entry name" value="IM:7152348"/>
    <property type="match status" value="1"/>
</dbReference>
<proteinExistence type="predicted"/>
<sequence length="173" mass="20541">MKPAYILLKRLHPPSCCKSNSYIPSVTMGMCEEEMECAVCYQAYTRWERIPRQLHCRHTFCTPCLRQICLSKSPLLFVRCPFCRWTTVVGPKLSLQEGLWVDNELWDQISEHQNEEREEEKEEEEQEEKEKAKQIQLTAQPKWPSLGRYRLQLEVPAVARNIFRRLQRVMPLS</sequence>
<gene>
    <name evidence="7" type="ORF">AAFF_G00118530</name>
</gene>
<protein>
    <recommendedName>
        <fullName evidence="6">RING-type domain-containing protein</fullName>
    </recommendedName>
</protein>
<evidence type="ECO:0000256" key="4">
    <source>
        <dbReference type="PROSITE-ProRule" id="PRU00175"/>
    </source>
</evidence>
<feature type="region of interest" description="Disordered" evidence="5">
    <location>
        <begin position="111"/>
        <end position="139"/>
    </location>
</feature>
<keyword evidence="2 4" id="KW-0863">Zinc-finger</keyword>
<accession>A0AAD7RV90</accession>
<dbReference type="Proteomes" id="UP001221898">
    <property type="component" value="Unassembled WGS sequence"/>
</dbReference>
<evidence type="ECO:0000259" key="6">
    <source>
        <dbReference type="PROSITE" id="PS50089"/>
    </source>
</evidence>
<dbReference type="InterPro" id="IPR051435">
    <property type="entry name" value="RING_finger_E3_ubiq-ligases"/>
</dbReference>
<dbReference type="PROSITE" id="PS00518">
    <property type="entry name" value="ZF_RING_1"/>
    <property type="match status" value="1"/>
</dbReference>
<evidence type="ECO:0000313" key="8">
    <source>
        <dbReference type="Proteomes" id="UP001221898"/>
    </source>
</evidence>
<evidence type="ECO:0000256" key="5">
    <source>
        <dbReference type="SAM" id="MobiDB-lite"/>
    </source>
</evidence>
<dbReference type="PROSITE" id="PS50089">
    <property type="entry name" value="ZF_RING_2"/>
    <property type="match status" value="1"/>
</dbReference>
<dbReference type="InterPro" id="IPR017907">
    <property type="entry name" value="Znf_RING_CS"/>
</dbReference>
<feature type="domain" description="RING-type" evidence="6">
    <location>
        <begin position="37"/>
        <end position="84"/>
    </location>
</feature>
<dbReference type="AlphaFoldDB" id="A0AAD7RV90"/>
<dbReference type="EMBL" id="JAINUG010000180">
    <property type="protein sequence ID" value="KAJ8389616.1"/>
    <property type="molecule type" value="Genomic_DNA"/>
</dbReference>
<feature type="compositionally biased region" description="Acidic residues" evidence="5">
    <location>
        <begin position="116"/>
        <end position="127"/>
    </location>
</feature>
<name>A0AAD7RV90_9TELE</name>
<keyword evidence="3" id="KW-0862">Zinc</keyword>
<keyword evidence="8" id="KW-1185">Reference proteome</keyword>